<evidence type="ECO:0000259" key="7">
    <source>
        <dbReference type="Pfam" id="PF06271"/>
    </source>
</evidence>
<dbReference type="GO" id="GO:0005886">
    <property type="term" value="C:plasma membrane"/>
    <property type="evidence" value="ECO:0007669"/>
    <property type="project" value="UniProtKB-SubCell"/>
</dbReference>
<dbReference type="AlphaFoldDB" id="A0A0G9H5F5"/>
<comment type="caution">
    <text evidence="9">The sequence shown here is derived from an EMBL/GenBank/DDBJ whole genome shotgun (WGS) entry which is preliminary data.</text>
</comment>
<evidence type="ECO:0000256" key="2">
    <source>
        <dbReference type="ARBA" id="ARBA00022475"/>
    </source>
</evidence>
<dbReference type="PATRIC" id="fig|1440762.4.peg.315"/>
<organism evidence="9 10">
    <name type="scientific">Dyella japonica DSM 16301</name>
    <dbReference type="NCBI Taxonomy" id="1440762"/>
    <lineage>
        <taxon>Bacteria</taxon>
        <taxon>Pseudomonadati</taxon>
        <taxon>Pseudomonadota</taxon>
        <taxon>Gammaproteobacteria</taxon>
        <taxon>Lysobacterales</taxon>
        <taxon>Rhodanobacteraceae</taxon>
        <taxon>Dyella</taxon>
    </lineage>
</organism>
<comment type="subcellular location">
    <subcellularLocation>
        <location evidence="1">Cell membrane</location>
        <topology evidence="1">Multi-pass membrane protein</topology>
    </subcellularLocation>
</comment>
<dbReference type="RefSeq" id="WP_046970751.1">
    <property type="nucleotide sequence ID" value="NZ_JPLA01000012.1"/>
</dbReference>
<evidence type="ECO:0000256" key="1">
    <source>
        <dbReference type="ARBA" id="ARBA00004651"/>
    </source>
</evidence>
<sequence length="265" mass="29162">MEVWIGRDGERHGPYKEVDIRQWLRSGEISPDDLGWYEGMTDWAPLSSLFPEELRAEPPAFSPAPPAPPYAAAPATSYGSSAVAALEDYAGFWKRLAAYIVDALVLWIPNTILSNMLGASKAAEAYVQAKLAAGDDPHLVLQALDTYMNALWPAVIAQTLLVWLYFGLCESSAWQGTLGKLALGIRVTDLDGHRIDFMRATGRYFGKILSVMIFCFGFLMIAWTQRKQGLHDMLAKTLVLNGRAKDVATSTRRTDPGNSDSSFNA</sequence>
<evidence type="ECO:0000256" key="3">
    <source>
        <dbReference type="ARBA" id="ARBA00022692"/>
    </source>
</evidence>
<dbReference type="InterPro" id="IPR010432">
    <property type="entry name" value="RDD"/>
</dbReference>
<dbReference type="Pfam" id="PF06271">
    <property type="entry name" value="RDD"/>
    <property type="match status" value="1"/>
</dbReference>
<dbReference type="PANTHER" id="PTHR36115">
    <property type="entry name" value="PROLINE-RICH ANTIGEN HOMOLOG-RELATED"/>
    <property type="match status" value="1"/>
</dbReference>
<name>A0A0G9H5F5_9GAMM</name>
<keyword evidence="5 6" id="KW-0472">Membrane</keyword>
<proteinExistence type="predicted"/>
<evidence type="ECO:0000259" key="8">
    <source>
        <dbReference type="Pfam" id="PF14237"/>
    </source>
</evidence>
<evidence type="ECO:0000256" key="4">
    <source>
        <dbReference type="ARBA" id="ARBA00022989"/>
    </source>
</evidence>
<dbReference type="STRING" id="1440762.Y882_04885"/>
<dbReference type="Proteomes" id="UP000035481">
    <property type="component" value="Unassembled WGS sequence"/>
</dbReference>
<evidence type="ECO:0000256" key="6">
    <source>
        <dbReference type="SAM" id="Phobius"/>
    </source>
</evidence>
<dbReference type="Pfam" id="PF14237">
    <property type="entry name" value="GYF_2"/>
    <property type="match status" value="1"/>
</dbReference>
<feature type="transmembrane region" description="Helical" evidence="6">
    <location>
        <begin position="204"/>
        <end position="223"/>
    </location>
</feature>
<reference evidence="9 10" key="1">
    <citation type="journal article" date="2015" name="Antonie Van Leeuwenhoek">
        <title>A phylogenomic and molecular marker based taxonomic framework for the order Xanthomonadales: proposal to transfer the families Algiphilaceae and Solimonadaceae to the order Nevskiales ord. nov. and to create a new family within the order Xanthomonadales, the family Rhodanobacteraceae fam. nov., containing the genus Rhodanobacter and its closest relatives.</title>
        <authorList>
            <person name="Naushad S."/>
            <person name="Adeolu M."/>
            <person name="Wong S."/>
            <person name="Sohail M."/>
            <person name="Schellhorn H.E."/>
            <person name="Gupta R.S."/>
        </authorList>
    </citation>
    <scope>NUCLEOTIDE SEQUENCE [LARGE SCALE GENOMIC DNA]</scope>
    <source>
        <strain evidence="9 10">DSM 16301</strain>
    </source>
</reference>
<protein>
    <submittedName>
        <fullName evidence="9">Transporter</fullName>
    </submittedName>
</protein>
<keyword evidence="4 6" id="KW-1133">Transmembrane helix</keyword>
<gene>
    <name evidence="9" type="ORF">Y882_04885</name>
</gene>
<dbReference type="InterPro" id="IPR025640">
    <property type="entry name" value="GYF_2"/>
</dbReference>
<evidence type="ECO:0000313" key="10">
    <source>
        <dbReference type="Proteomes" id="UP000035481"/>
    </source>
</evidence>
<dbReference type="EMBL" id="JPLA01000012">
    <property type="protein sequence ID" value="KLD65070.1"/>
    <property type="molecule type" value="Genomic_DNA"/>
</dbReference>
<dbReference type="PANTHER" id="PTHR36115:SF9">
    <property type="entry name" value="LMO1584 PROTEIN"/>
    <property type="match status" value="1"/>
</dbReference>
<keyword evidence="3 6" id="KW-0812">Transmembrane</keyword>
<feature type="domain" description="GYF" evidence="8">
    <location>
        <begin position="5"/>
        <end position="48"/>
    </location>
</feature>
<keyword evidence="2" id="KW-1003">Cell membrane</keyword>
<accession>A0A0G9H5F5</accession>
<dbReference type="InterPro" id="IPR051791">
    <property type="entry name" value="Pra-immunoreactive"/>
</dbReference>
<feature type="transmembrane region" description="Helical" evidence="6">
    <location>
        <begin position="150"/>
        <end position="168"/>
    </location>
</feature>
<evidence type="ECO:0000313" key="9">
    <source>
        <dbReference type="EMBL" id="KLD65070.1"/>
    </source>
</evidence>
<dbReference type="OrthoDB" id="9793824at2"/>
<evidence type="ECO:0000256" key="5">
    <source>
        <dbReference type="ARBA" id="ARBA00023136"/>
    </source>
</evidence>
<feature type="domain" description="RDD" evidence="7">
    <location>
        <begin position="89"/>
        <end position="236"/>
    </location>
</feature>